<dbReference type="GeneID" id="41976778"/>
<dbReference type="InterPro" id="IPR014729">
    <property type="entry name" value="Rossmann-like_a/b/a_fold"/>
</dbReference>
<keyword evidence="4" id="KW-1185">Reference proteome</keyword>
<dbReference type="CDD" id="cd23659">
    <property type="entry name" value="USP_At3g01520-like"/>
    <property type="match status" value="1"/>
</dbReference>
<proteinExistence type="predicted"/>
<dbReference type="Proteomes" id="UP000319257">
    <property type="component" value="Unassembled WGS sequence"/>
</dbReference>
<dbReference type="InParanoid" id="A0A507ANX0"/>
<sequence>MTAPSPSPSQSTVVAPDSPDSDVSPGTLVPPKTHKIKTDGSGDYFSVKSGDTTPTAKAALSPVKEIREESRRSSVTTSSSKTSTIVSPDEQKDPTVSPGSEVDLSGRDSRKSSVSFRPPVTPGLPQGHQRNKRFSSPKPHRVLSLAAPPRASIHLLPLLPLPLPALAVAVPVTLAPALDFEPLFPFPQNPPPRASYGPPAQRTNIVHCLMATLTEASASPAPRFRKHVAFDNIPVGEPSKNNTLGYTLSISHHGYHPRRRSRTVMVGVDSHNYSDFALQWLLEEYAEDGDEIICVHVSDKDARSMDERQYKARADEMVENIKKKIPQHRAVSVKLEFAVGKLHSTFQKLIQVYQPSMLVVGTRGRSLGGFQGLVNTNSFSKYCLQYSPIPTVVVRDSAKRQKKKDKRAQDPSRQSYVSMLSATKGRHEADSDNSSLYDMEARLSPDEEAHRVAAAIGLPAAFDPTLKPIDIQSVLRHRHSTSPIPDIDAVPEPPAAQAERPPSPVGPVLAPTNDSEDDDSDDDAEFEVATTERARAKSQQEEKQQKERLHQMEVGEAAALKSSANVSSDDDEV</sequence>
<feature type="compositionally biased region" description="Basic residues" evidence="1">
    <location>
        <begin position="129"/>
        <end position="140"/>
    </location>
</feature>
<gene>
    <name evidence="3" type="ORF">E0L32_009331</name>
</gene>
<dbReference type="EMBL" id="SKBQ01000067">
    <property type="protein sequence ID" value="TPX09443.1"/>
    <property type="molecule type" value="Genomic_DNA"/>
</dbReference>
<feature type="region of interest" description="Disordered" evidence="1">
    <location>
        <begin position="482"/>
        <end position="573"/>
    </location>
</feature>
<evidence type="ECO:0000313" key="4">
    <source>
        <dbReference type="Proteomes" id="UP000319257"/>
    </source>
</evidence>
<evidence type="ECO:0000259" key="2">
    <source>
        <dbReference type="Pfam" id="PF00582"/>
    </source>
</evidence>
<feature type="compositionally biased region" description="Basic and acidic residues" evidence="1">
    <location>
        <begin position="530"/>
        <end position="553"/>
    </location>
</feature>
<dbReference type="STRING" id="1093900.A0A507ANX0"/>
<dbReference type="Pfam" id="PF00582">
    <property type="entry name" value="Usp"/>
    <property type="match status" value="1"/>
</dbReference>
<accession>A0A507ANX0</accession>
<protein>
    <recommendedName>
        <fullName evidence="2">UspA domain-containing protein</fullName>
    </recommendedName>
</protein>
<dbReference type="AlphaFoldDB" id="A0A507ANX0"/>
<dbReference type="InterPro" id="IPR006016">
    <property type="entry name" value="UspA"/>
</dbReference>
<evidence type="ECO:0000313" key="3">
    <source>
        <dbReference type="EMBL" id="TPX09443.1"/>
    </source>
</evidence>
<feature type="compositionally biased region" description="Low complexity" evidence="1">
    <location>
        <begin position="73"/>
        <end position="87"/>
    </location>
</feature>
<comment type="caution">
    <text evidence="3">The sequence shown here is derived from an EMBL/GenBank/DDBJ whole genome shotgun (WGS) entry which is preliminary data.</text>
</comment>
<dbReference type="PANTHER" id="PTHR47815">
    <property type="entry name" value="UNIVERSAL STRESS PROTEIN A FAMILY PROTEIN C25B2.10"/>
    <property type="match status" value="1"/>
</dbReference>
<dbReference type="Gene3D" id="3.40.50.620">
    <property type="entry name" value="HUPs"/>
    <property type="match status" value="1"/>
</dbReference>
<feature type="region of interest" description="Disordered" evidence="1">
    <location>
        <begin position="1"/>
        <end position="140"/>
    </location>
</feature>
<reference evidence="3 4" key="1">
    <citation type="submission" date="2019-06" db="EMBL/GenBank/DDBJ databases">
        <title>Draft genome sequence of the filamentous fungus Phialemoniopsis curvata isolated from diesel fuel.</title>
        <authorList>
            <person name="Varaljay V.A."/>
            <person name="Lyon W.J."/>
            <person name="Crouch A.L."/>
            <person name="Drake C.E."/>
            <person name="Hollomon J.M."/>
            <person name="Nadeau L.J."/>
            <person name="Nunn H.S."/>
            <person name="Stevenson B.S."/>
            <person name="Bojanowski C.L."/>
            <person name="Crookes-Goodson W.J."/>
        </authorList>
    </citation>
    <scope>NUCLEOTIDE SEQUENCE [LARGE SCALE GENOMIC DNA]</scope>
    <source>
        <strain evidence="3 4">D216</strain>
    </source>
</reference>
<feature type="domain" description="UspA" evidence="2">
    <location>
        <begin position="262"/>
        <end position="395"/>
    </location>
</feature>
<dbReference type="OrthoDB" id="843225at2759"/>
<feature type="region of interest" description="Disordered" evidence="1">
    <location>
        <begin position="396"/>
        <end position="415"/>
    </location>
</feature>
<feature type="compositionally biased region" description="Acidic residues" evidence="1">
    <location>
        <begin position="514"/>
        <end position="526"/>
    </location>
</feature>
<organism evidence="3 4">
    <name type="scientific">Thyridium curvatum</name>
    <dbReference type="NCBI Taxonomy" id="1093900"/>
    <lineage>
        <taxon>Eukaryota</taxon>
        <taxon>Fungi</taxon>
        <taxon>Dikarya</taxon>
        <taxon>Ascomycota</taxon>
        <taxon>Pezizomycotina</taxon>
        <taxon>Sordariomycetes</taxon>
        <taxon>Sordariomycetidae</taxon>
        <taxon>Thyridiales</taxon>
        <taxon>Thyridiaceae</taxon>
        <taxon>Thyridium</taxon>
    </lineage>
</organism>
<dbReference type="PANTHER" id="PTHR47815:SF1">
    <property type="entry name" value="UNIVERSAL STRESS PROTEIN A FAMILY PROTEIN C25B2.10"/>
    <property type="match status" value="1"/>
</dbReference>
<name>A0A507ANX0_9PEZI</name>
<dbReference type="RefSeq" id="XP_030991154.1">
    <property type="nucleotide sequence ID" value="XM_031144284.1"/>
</dbReference>
<dbReference type="SUPFAM" id="SSF52402">
    <property type="entry name" value="Adenine nucleotide alpha hydrolases-like"/>
    <property type="match status" value="1"/>
</dbReference>
<evidence type="ECO:0000256" key="1">
    <source>
        <dbReference type="SAM" id="MobiDB-lite"/>
    </source>
</evidence>